<dbReference type="SUPFAM" id="SSF53901">
    <property type="entry name" value="Thiolase-like"/>
    <property type="match status" value="1"/>
</dbReference>
<dbReference type="SMART" id="SM00825">
    <property type="entry name" value="PKS_KS"/>
    <property type="match status" value="1"/>
</dbReference>
<evidence type="ECO:0000259" key="4">
    <source>
        <dbReference type="PROSITE" id="PS52004"/>
    </source>
</evidence>
<dbReference type="Gene3D" id="3.40.47.10">
    <property type="match status" value="1"/>
</dbReference>
<dbReference type="SUPFAM" id="SSF52151">
    <property type="entry name" value="FabD/lysophospholipase-like"/>
    <property type="match status" value="1"/>
</dbReference>
<dbReference type="InterPro" id="IPR016035">
    <property type="entry name" value="Acyl_Trfase/lysoPLipase"/>
</dbReference>
<evidence type="ECO:0000256" key="1">
    <source>
        <dbReference type="ARBA" id="ARBA00022450"/>
    </source>
</evidence>
<keyword evidence="1" id="KW-0596">Phosphopantetheine</keyword>
<dbReference type="Gene3D" id="3.30.70.3290">
    <property type="match status" value="1"/>
</dbReference>
<feature type="domain" description="Ketosynthase family 3 (KS3)" evidence="4">
    <location>
        <begin position="1"/>
        <end position="381"/>
    </location>
</feature>
<dbReference type="Gene3D" id="3.40.50.720">
    <property type="entry name" value="NAD(P)-binding Rossmann-like Domain"/>
    <property type="match status" value="1"/>
</dbReference>
<dbReference type="InterPro" id="IPR016039">
    <property type="entry name" value="Thiolase-like"/>
</dbReference>
<keyword evidence="3" id="KW-0808">Transferase</keyword>
<evidence type="ECO:0000256" key="2">
    <source>
        <dbReference type="ARBA" id="ARBA00022553"/>
    </source>
</evidence>
<dbReference type="SMART" id="SM00827">
    <property type="entry name" value="PKS_AT"/>
    <property type="match status" value="1"/>
</dbReference>
<dbReference type="InterPro" id="IPR042104">
    <property type="entry name" value="PKS_dehydratase_sf"/>
</dbReference>
<dbReference type="Gene3D" id="3.10.129.110">
    <property type="entry name" value="Polyketide synthase dehydratase"/>
    <property type="match status" value="1"/>
</dbReference>
<dbReference type="InterPro" id="IPR014043">
    <property type="entry name" value="Acyl_transferase_dom"/>
</dbReference>
<accession>A0ABQ8SPP9</accession>
<evidence type="ECO:0000313" key="6">
    <source>
        <dbReference type="Proteomes" id="UP001148838"/>
    </source>
</evidence>
<dbReference type="InterPro" id="IPR014030">
    <property type="entry name" value="Ketoacyl_synth_N"/>
</dbReference>
<dbReference type="Pfam" id="PF21149">
    <property type="entry name" value="FAS_pseudo-KR"/>
    <property type="match status" value="1"/>
</dbReference>
<evidence type="ECO:0000313" key="5">
    <source>
        <dbReference type="EMBL" id="KAJ4436149.1"/>
    </source>
</evidence>
<dbReference type="PANTHER" id="PTHR43775">
    <property type="entry name" value="FATTY ACID SYNTHASE"/>
    <property type="match status" value="1"/>
</dbReference>
<sequence length="1382" mass="152574">QLTSTCKVNNVCIFTFTEHLGIPCRTGKLLDVAKFDASFFGIHYNQAHVMDPLCRMLLERTYEAIVDAGINPRLLKGKRVGVIFGTSFSESERTWLLENKQENNVFAITGCNRAMFPNRISYWLGINGPSYTVDTACSASLYAIEHGYRAIRDGLCDAAIVGGSNLCLHPYISLQFSRLGILSPEGKCRCFDKDANGYARSEAICVVFLQKASEAKRIYARIVNVKTNCDGYKEQGITYPSGAAHKELLEKVYEECAVNPATVDYVEAHGTGTKVGDPEEVNTLDKMFCKNRKTPLPIGSVKSNMGHGEPVSGLCGVAKVIIAMETGFVPPNLHFNSCKDLPGLKAGRIKVVSEKYPLDCGLVGISSFGYGGANAHLLLQWNDKHKINGGAPADCLPRLIVASGRTEEAVDVILKEFESRPVDAEFVSLMQDIQAEEIVGHVYRGYTILTQHEKKLRNIQYCPGSKRPVWFVFTGMGSQWTGMGKSLLNIPIFAAAIEKCQRVLEPYGVDLFNIITTADPSVFDDAVNCLVGVVACQVGLVDVMRAVDIIPDGFVGVSVGELGCSYLDGCLTAEQTVLAAYWCGRALKETELSKGMMAAVGLEKEKTRKLCPPDIDVACHFGPNLCAISGPEHSVRRFLTILKKEDVYVEEIESSSIACHSSHIAKAGPAVLKYLEQSIPHSKPRSPKWVSSSVPQSAWSTPLATHSSAEYHTNNLLSPVLFQEASRHIPANAITIEIAPHGLLQAILHRSLAKTITNIALTQRGHPDCTEFLLVALGKLFEIGLQPKLTNLYPSVKYPVSRGTPMISPLVRWDHSEDWHVSLFRNRFSIASEFLVVSSLPEEFIELVWTSLGLMVGQIHTKVVFENVRFHRATNIPKEGSIKFFITVQKGSGKFEVVESGVEVVTGLVRIPEGNDDEMVPLPLYEQSFGNDLIELNSHDIYKELRLRGYNYQRIFRSLVSVDGHVKMGKIRWCSNWVAFMDNIMQTQILTEDTRGLFVPTSLEKLTIDPQKHAADLKALMSESEEAVLPVHVCHELGIVRSGGVELRGLKASGISRRKPLGTPVLEKYMFVPNAEPAGLDLHTALRVCMHITLENQTDIQVKAVELHKSGREPLSPVLALVLGDLPLIQASNNYCYCIAELTLLANAEDPLINKLEITGFKVEDRHLMSEQKCMLIIASDVLSQPDLLQTALRALAEGGCILSREKSCAEITDYCSFKLEVVFEKTLEDEKLVLLKKAATVERMVTIYVSEGNYEWLPQLQAVVRNSAKQRVILVAQDEHLNGILGLVNCVRKEPGGERVTCVFIMDPSAPAFDVNLPFYSQQLKKNLAVNVFNNGEWGSYRHLPLDAVVTVSVPHAYVNALTRGDLSSMKWIQGGLDPNK</sequence>
<dbReference type="SUPFAM" id="SSF55048">
    <property type="entry name" value="Probable ACP-binding domain of malonyl-CoA ACP transacylase"/>
    <property type="match status" value="1"/>
</dbReference>
<dbReference type="Gene3D" id="3.40.366.10">
    <property type="entry name" value="Malonyl-Coenzyme A Acyl Carrier Protein, domain 2"/>
    <property type="match status" value="1"/>
</dbReference>
<feature type="non-terminal residue" evidence="5">
    <location>
        <position position="1"/>
    </location>
</feature>
<dbReference type="InterPro" id="IPR032821">
    <property type="entry name" value="PKS_assoc"/>
</dbReference>
<name>A0ABQ8SPP9_PERAM</name>
<dbReference type="InterPro" id="IPR049391">
    <property type="entry name" value="FAS_pseudo-KR"/>
</dbReference>
<gene>
    <name evidence="5" type="ORF">ANN_18779</name>
</gene>
<dbReference type="EMBL" id="JAJSOF020000023">
    <property type="protein sequence ID" value="KAJ4436149.1"/>
    <property type="molecule type" value="Genomic_DNA"/>
</dbReference>
<keyword evidence="2" id="KW-0597">Phosphoprotein</keyword>
<evidence type="ECO:0000256" key="3">
    <source>
        <dbReference type="ARBA" id="ARBA00022679"/>
    </source>
</evidence>
<dbReference type="Pfam" id="PF00698">
    <property type="entry name" value="Acyl_transf_1"/>
    <property type="match status" value="1"/>
</dbReference>
<dbReference type="Proteomes" id="UP001148838">
    <property type="component" value="Unassembled WGS sequence"/>
</dbReference>
<keyword evidence="6" id="KW-1185">Reference proteome</keyword>
<dbReference type="InterPro" id="IPR016036">
    <property type="entry name" value="Malonyl_transacylase_ACP-bd"/>
</dbReference>
<dbReference type="CDD" id="cd00833">
    <property type="entry name" value="PKS"/>
    <property type="match status" value="1"/>
</dbReference>
<comment type="caution">
    <text evidence="5">The sequence shown here is derived from an EMBL/GenBank/DDBJ whole genome shotgun (WGS) entry which is preliminary data.</text>
</comment>
<dbReference type="Pfam" id="PF16197">
    <property type="entry name" value="KAsynt_C_assoc"/>
    <property type="match status" value="1"/>
</dbReference>
<dbReference type="InterPro" id="IPR050091">
    <property type="entry name" value="PKS_NRPS_Biosynth_Enz"/>
</dbReference>
<dbReference type="InterPro" id="IPR001227">
    <property type="entry name" value="Ac_transferase_dom_sf"/>
</dbReference>
<dbReference type="PANTHER" id="PTHR43775:SF23">
    <property type="entry name" value="FATTY ACID SYNTHASE 3"/>
    <property type="match status" value="1"/>
</dbReference>
<dbReference type="PROSITE" id="PS00606">
    <property type="entry name" value="KS3_1"/>
    <property type="match status" value="1"/>
</dbReference>
<dbReference type="Pfam" id="PF00109">
    <property type="entry name" value="ketoacyl-synt"/>
    <property type="match status" value="1"/>
</dbReference>
<dbReference type="InterPro" id="IPR014031">
    <property type="entry name" value="Ketoacyl_synth_C"/>
</dbReference>
<reference evidence="5 6" key="1">
    <citation type="journal article" date="2022" name="Allergy">
        <title>Genome assembly and annotation of Periplaneta americana reveal a comprehensive cockroach allergen profile.</title>
        <authorList>
            <person name="Wang L."/>
            <person name="Xiong Q."/>
            <person name="Saelim N."/>
            <person name="Wang L."/>
            <person name="Nong W."/>
            <person name="Wan A.T."/>
            <person name="Shi M."/>
            <person name="Liu X."/>
            <person name="Cao Q."/>
            <person name="Hui J.H.L."/>
            <person name="Sookrung N."/>
            <person name="Leung T.F."/>
            <person name="Tungtrongchitr A."/>
            <person name="Tsui S.K.W."/>
        </authorList>
    </citation>
    <scope>NUCLEOTIDE SEQUENCE [LARGE SCALE GENOMIC DNA]</scope>
    <source>
        <strain evidence="5">PWHHKU_190912</strain>
    </source>
</reference>
<dbReference type="PROSITE" id="PS52004">
    <property type="entry name" value="KS3_2"/>
    <property type="match status" value="1"/>
</dbReference>
<organism evidence="5 6">
    <name type="scientific">Periplaneta americana</name>
    <name type="common">American cockroach</name>
    <name type="synonym">Blatta americana</name>
    <dbReference type="NCBI Taxonomy" id="6978"/>
    <lineage>
        <taxon>Eukaryota</taxon>
        <taxon>Metazoa</taxon>
        <taxon>Ecdysozoa</taxon>
        <taxon>Arthropoda</taxon>
        <taxon>Hexapoda</taxon>
        <taxon>Insecta</taxon>
        <taxon>Pterygota</taxon>
        <taxon>Neoptera</taxon>
        <taxon>Polyneoptera</taxon>
        <taxon>Dictyoptera</taxon>
        <taxon>Blattodea</taxon>
        <taxon>Blattoidea</taxon>
        <taxon>Blattidae</taxon>
        <taxon>Blattinae</taxon>
        <taxon>Periplaneta</taxon>
    </lineage>
</organism>
<protein>
    <recommendedName>
        <fullName evidence="4">Ketosynthase family 3 (KS3) domain-containing protein</fullName>
    </recommendedName>
</protein>
<proteinExistence type="predicted"/>
<dbReference type="InterPro" id="IPR020841">
    <property type="entry name" value="PKS_Beta-ketoAc_synthase_dom"/>
</dbReference>
<dbReference type="Pfam" id="PF02801">
    <property type="entry name" value="Ketoacyl-synt_C"/>
    <property type="match status" value="1"/>
</dbReference>
<dbReference type="InterPro" id="IPR018201">
    <property type="entry name" value="Ketoacyl_synth_AS"/>
</dbReference>